<proteinExistence type="predicted"/>
<dbReference type="RefSeq" id="WP_377378059.1">
    <property type="nucleotide sequence ID" value="NZ_JBHSSW010000009.1"/>
</dbReference>
<dbReference type="Proteomes" id="UP001596303">
    <property type="component" value="Unassembled WGS sequence"/>
</dbReference>
<dbReference type="EMBL" id="JBHSSW010000009">
    <property type="protein sequence ID" value="MFC6198125.1"/>
    <property type="molecule type" value="Genomic_DNA"/>
</dbReference>
<evidence type="ECO:0000313" key="1">
    <source>
        <dbReference type="EMBL" id="MFC6198125.1"/>
    </source>
</evidence>
<organism evidence="1 2">
    <name type="scientific">Ponticaulis profundi</name>
    <dbReference type="NCBI Taxonomy" id="2665222"/>
    <lineage>
        <taxon>Bacteria</taxon>
        <taxon>Pseudomonadati</taxon>
        <taxon>Pseudomonadota</taxon>
        <taxon>Alphaproteobacteria</taxon>
        <taxon>Hyphomonadales</taxon>
        <taxon>Hyphomonadaceae</taxon>
        <taxon>Ponticaulis</taxon>
    </lineage>
</organism>
<keyword evidence="2" id="KW-1185">Reference proteome</keyword>
<sequence>MRLFLIIVGILIVLAVGGIFWLAGEAEKNPPSSTQLEFEVDLDD</sequence>
<comment type="caution">
    <text evidence="1">The sequence shown here is derived from an EMBL/GenBank/DDBJ whole genome shotgun (WGS) entry which is preliminary data.</text>
</comment>
<reference evidence="2" key="1">
    <citation type="journal article" date="2019" name="Int. J. Syst. Evol. Microbiol.">
        <title>The Global Catalogue of Microorganisms (GCM) 10K type strain sequencing project: providing services to taxonomists for standard genome sequencing and annotation.</title>
        <authorList>
            <consortium name="The Broad Institute Genomics Platform"/>
            <consortium name="The Broad Institute Genome Sequencing Center for Infectious Disease"/>
            <person name="Wu L."/>
            <person name="Ma J."/>
        </authorList>
    </citation>
    <scope>NUCLEOTIDE SEQUENCE [LARGE SCALE GENOMIC DNA]</scope>
    <source>
        <strain evidence="2">CGMCC-1.15741</strain>
    </source>
</reference>
<evidence type="ECO:0000313" key="2">
    <source>
        <dbReference type="Proteomes" id="UP001596303"/>
    </source>
</evidence>
<protein>
    <submittedName>
        <fullName evidence="1">Uncharacterized protein</fullName>
    </submittedName>
</protein>
<gene>
    <name evidence="1" type="ORF">ACFQDM_08545</name>
</gene>
<name>A0ABW1S8X1_9PROT</name>
<accession>A0ABW1S8X1</accession>